<dbReference type="AlphaFoldDB" id="A0A5C3EHN4"/>
<feature type="signal peptide" evidence="1">
    <location>
        <begin position="1"/>
        <end position="22"/>
    </location>
</feature>
<keyword evidence="1" id="KW-0732">Signal</keyword>
<organism evidence="2 3">
    <name type="scientific">Ustilago trichophora</name>
    <dbReference type="NCBI Taxonomy" id="86804"/>
    <lineage>
        <taxon>Eukaryota</taxon>
        <taxon>Fungi</taxon>
        <taxon>Dikarya</taxon>
        <taxon>Basidiomycota</taxon>
        <taxon>Ustilaginomycotina</taxon>
        <taxon>Ustilaginomycetes</taxon>
        <taxon>Ustilaginales</taxon>
        <taxon>Ustilaginaceae</taxon>
        <taxon>Ustilago</taxon>
    </lineage>
</organism>
<sequence>MLMIRPLPLLFSLLLFMRVRQSATPDPDEGADWLANRLPERTWANAQAAHPRALFMESLLNIPRGGLRPIYMYDPNYQYRAIAEHLDSYQSRYMELWVDPERRSSIYASPWFVTTPRSDVPTRGLLFLQFERSGTVTPILLSGIRTEDLWDYVTNQATNARGDLESRFGGRLWLSRFRA</sequence>
<accession>A0A5C3EHN4</accession>
<evidence type="ECO:0000313" key="2">
    <source>
        <dbReference type="EMBL" id="SPO29912.1"/>
    </source>
</evidence>
<gene>
    <name evidence="2" type="ORF">UTRI_06191_B</name>
</gene>
<feature type="chain" id="PRO_5022903306" evidence="1">
    <location>
        <begin position="23"/>
        <end position="179"/>
    </location>
</feature>
<evidence type="ECO:0000313" key="3">
    <source>
        <dbReference type="Proteomes" id="UP000324022"/>
    </source>
</evidence>
<protein>
    <submittedName>
        <fullName evidence="2">Uncharacterized protein</fullName>
    </submittedName>
</protein>
<name>A0A5C3EHN4_9BASI</name>
<reference evidence="2 3" key="1">
    <citation type="submission" date="2018-03" db="EMBL/GenBank/DDBJ databases">
        <authorList>
            <person name="Guldener U."/>
        </authorList>
    </citation>
    <scope>NUCLEOTIDE SEQUENCE [LARGE SCALE GENOMIC DNA]</scope>
    <source>
        <strain evidence="2 3">NBRC100155</strain>
    </source>
</reference>
<proteinExistence type="predicted"/>
<dbReference type="Proteomes" id="UP000324022">
    <property type="component" value="Unassembled WGS sequence"/>
</dbReference>
<evidence type="ECO:0000256" key="1">
    <source>
        <dbReference type="SAM" id="SignalP"/>
    </source>
</evidence>
<dbReference type="EMBL" id="OOIN01000030">
    <property type="protein sequence ID" value="SPO29912.1"/>
    <property type="molecule type" value="Genomic_DNA"/>
</dbReference>
<keyword evidence="3" id="KW-1185">Reference proteome</keyword>